<keyword evidence="8 20" id="KW-0547">Nucleotide-binding</keyword>
<keyword evidence="9" id="KW-0418">Kinase</keyword>
<evidence type="ECO:0000259" key="23">
    <source>
        <dbReference type="PROSITE" id="PS50011"/>
    </source>
</evidence>
<evidence type="ECO:0000256" key="3">
    <source>
        <dbReference type="ARBA" id="ARBA00022527"/>
    </source>
</evidence>
<keyword evidence="7 22" id="KW-0732">Signal</keyword>
<dbReference type="InterPro" id="IPR008271">
    <property type="entry name" value="Ser/Thr_kinase_AS"/>
</dbReference>
<dbReference type="EC" id="2.7.11.1" evidence="2"/>
<dbReference type="InterPro" id="IPR050339">
    <property type="entry name" value="CC_SR_Kinase"/>
</dbReference>
<evidence type="ECO:0000256" key="21">
    <source>
        <dbReference type="SAM" id="MobiDB-lite"/>
    </source>
</evidence>
<reference evidence="25" key="2">
    <citation type="submission" date="2025-08" db="UniProtKB">
        <authorList>
            <consortium name="RefSeq"/>
        </authorList>
    </citation>
    <scope>IDENTIFICATION</scope>
</reference>
<evidence type="ECO:0000256" key="4">
    <source>
        <dbReference type="ARBA" id="ARBA00022553"/>
    </source>
</evidence>
<accession>A0A9J7KL99</accession>
<evidence type="ECO:0000256" key="1">
    <source>
        <dbReference type="ARBA" id="ARBA00004115"/>
    </source>
</evidence>
<keyword evidence="10" id="KW-0256">Endoplasmic reticulum</keyword>
<feature type="compositionally biased region" description="Low complexity" evidence="21">
    <location>
        <begin position="535"/>
        <end position="551"/>
    </location>
</feature>
<dbReference type="PROSITE" id="PS00107">
    <property type="entry name" value="PROTEIN_KINASE_ATP"/>
    <property type="match status" value="1"/>
</dbReference>
<dbReference type="GeneID" id="118409008"/>
<evidence type="ECO:0000256" key="16">
    <source>
        <dbReference type="ARBA" id="ARBA00023180"/>
    </source>
</evidence>
<reference evidence="25" key="1">
    <citation type="journal article" date="2016" name="Genome Biol. Evol.">
        <title>Conserved non-coding elements in the most distant genera of cephalochordates: the Goldilocks principle.</title>
        <authorList>
            <person name="Yue J.X."/>
            <person name="Kozmikova I."/>
            <person name="Ono H."/>
            <person name="Nossa C.W."/>
            <person name="Kozmik Z."/>
            <person name="Putnam N.H."/>
            <person name="Yu J.K."/>
            <person name="Holland L.Z."/>
        </authorList>
    </citation>
    <scope>NUCLEOTIDE SEQUENCE</scope>
</reference>
<evidence type="ECO:0000256" key="6">
    <source>
        <dbReference type="ARBA" id="ARBA00022692"/>
    </source>
</evidence>
<feature type="compositionally biased region" description="Basic and acidic residues" evidence="21">
    <location>
        <begin position="824"/>
        <end position="856"/>
    </location>
</feature>
<keyword evidence="6" id="KW-0812">Transmembrane</keyword>
<dbReference type="SUPFAM" id="SSF50998">
    <property type="entry name" value="Quinoprotein alcohol dehydrogenase-like"/>
    <property type="match status" value="1"/>
</dbReference>
<feature type="chain" id="PRO_5039889800" description="non-specific serine/threonine protein kinase" evidence="22">
    <location>
        <begin position="27"/>
        <end position="1089"/>
    </location>
</feature>
<dbReference type="SUPFAM" id="SSF56112">
    <property type="entry name" value="Protein kinase-like (PK-like)"/>
    <property type="match status" value="1"/>
</dbReference>
<sequence>MGPSLVRLSLLAASACLALLCARSFAEVPDGPDAKTSLPPHEDELFVDDVTDEAGDDLVRETPACGSSHHRSHTPPLVLVSTLDGKISALDMYNGGQLKWTLDTEGTEPLLSASISRLELMRNGRPMQLIPSLDGGLFQWDGESLEAVPFTADTLVSSTYKMNDDTMLVGGKETKMFGVHAKTGKMQYICTSDGCTNFGNNETEAAHGDSLSEEDVIVVKRLQQTVRSVEHRKGMEQWNFSVGQHELVFLEGNHDNSMNDSSDDVPDDVIEDVSCKSSNMYSWDYYEEDSLTSIKVSVPDGVVSAVRHDRPDKVIWKYKFASPVAAAWTLEDGELLSVSLFDHTHVPALTSEDLTLPPGDVTQPAMYLGVHNGQMYVQLSSKMAAEVDMVAKAKLLMDKKLPMAIPRVSWRPYLATSDTRTPILLTGGQSPPLLTYEPDLDRPPIDHPTGNVDYPYDNGYYLFSDDPNCCPLEEAKERHRRSVEQNSSSNKKLVVEDDIVVQVLSWWQEIVAISVVTSGIILLFQNFRKKDMKMDSQGSTSSGSQTLSDTSADQTKPGQDAGEYKSRYLTDFYPVQCLGWGGFGVVYEVKNKFDECNYAIKRISLPNRKDARDKVLREAKALAKLDHPGIVRYFGTWEETPPPGWQEAKDRELLGELSGCTLNSLLGTPTASSGGDVPPIRRSAHLHFSRETSVEESPQHRPTSLYHRQLSDSFTQKLADLSGTGAFVPTLSQHDRDLTESESSSIVFEDISADNDGSLPFQSYQHSMTRESSGIGTSVAKDDSFQILFEESSSSHQTNTDEPDGNVSESSSLNDVVHTQNQCTDKDHQPRSDSTAECHNNPKETERLTNTDRDLQKKLTPSPKVYLYIQMQLCQKETLKDWLVLHTADRDRDNILHIFHQIATAVEYVHNRGLMHRDLKPSNIFFSLDGVVKIGDFGLVTAMDEGVHGEDVVTDTAVFLGDRRHTDQVGTQLYMSSEQIAGKAYTHKVDIFSLGLIFFELLHPFSTQMERVRILLDVKKQRLPLPFVEKNKAEANFVRWLVSHDPGLRPSATEIMNSPLLKNRKPPTSQPKRQSRIRKLSSSSKLVEQ</sequence>
<feature type="region of interest" description="Disordered" evidence="21">
    <location>
        <begin position="791"/>
        <end position="856"/>
    </location>
</feature>
<dbReference type="SMART" id="SM00220">
    <property type="entry name" value="S_TKc"/>
    <property type="match status" value="1"/>
</dbReference>
<dbReference type="Proteomes" id="UP000001554">
    <property type="component" value="Unplaced"/>
</dbReference>
<evidence type="ECO:0000256" key="12">
    <source>
        <dbReference type="ARBA" id="ARBA00022845"/>
    </source>
</evidence>
<dbReference type="AlphaFoldDB" id="A0A9J7KL99"/>
<evidence type="ECO:0000256" key="7">
    <source>
        <dbReference type="ARBA" id="ARBA00022729"/>
    </source>
</evidence>
<dbReference type="GO" id="GO:0005789">
    <property type="term" value="C:endoplasmic reticulum membrane"/>
    <property type="evidence" value="ECO:0007669"/>
    <property type="project" value="UniProtKB-SubCell"/>
</dbReference>
<dbReference type="Gene3D" id="2.130.10.10">
    <property type="entry name" value="YVTN repeat-like/Quinoprotein amine dehydrogenase"/>
    <property type="match status" value="1"/>
</dbReference>
<dbReference type="InterPro" id="IPR015943">
    <property type="entry name" value="WD40/YVTN_repeat-like_dom_sf"/>
</dbReference>
<evidence type="ECO:0000256" key="20">
    <source>
        <dbReference type="PROSITE-ProRule" id="PRU10141"/>
    </source>
</evidence>
<evidence type="ECO:0000256" key="19">
    <source>
        <dbReference type="ARBA" id="ARBA00041500"/>
    </source>
</evidence>
<evidence type="ECO:0000256" key="5">
    <source>
        <dbReference type="ARBA" id="ARBA00022679"/>
    </source>
</evidence>
<dbReference type="InterPro" id="IPR011009">
    <property type="entry name" value="Kinase-like_dom_sf"/>
</dbReference>
<comment type="subcellular location">
    <subcellularLocation>
        <location evidence="1">Endoplasmic reticulum membrane</location>
        <topology evidence="1">Single-pass type I membrane protein</topology>
    </subcellularLocation>
</comment>
<evidence type="ECO:0000256" key="22">
    <source>
        <dbReference type="SAM" id="SignalP"/>
    </source>
</evidence>
<dbReference type="GO" id="GO:0005634">
    <property type="term" value="C:nucleus"/>
    <property type="evidence" value="ECO:0000318"/>
    <property type="project" value="GO_Central"/>
</dbReference>
<dbReference type="RefSeq" id="XP_035665768.1">
    <property type="nucleotide sequence ID" value="XM_035809875.1"/>
</dbReference>
<gene>
    <name evidence="25" type="primary">LOC118409008</name>
</gene>
<evidence type="ECO:0000313" key="24">
    <source>
        <dbReference type="Proteomes" id="UP000001554"/>
    </source>
</evidence>
<dbReference type="OMA" id="CMIEERE"/>
<dbReference type="GO" id="GO:0006986">
    <property type="term" value="P:response to unfolded protein"/>
    <property type="evidence" value="ECO:0007669"/>
    <property type="project" value="UniProtKB-KW"/>
</dbReference>
<dbReference type="GO" id="GO:0005737">
    <property type="term" value="C:cytoplasm"/>
    <property type="evidence" value="ECO:0000318"/>
    <property type="project" value="GO_Central"/>
</dbReference>
<dbReference type="GO" id="GO:0017148">
    <property type="term" value="P:negative regulation of translation"/>
    <property type="evidence" value="ECO:0000318"/>
    <property type="project" value="GO_Central"/>
</dbReference>
<comment type="similarity">
    <text evidence="18">Belongs to the protein kinase superfamily. Ser/Thr protein kinase family. GCN2 subfamily.</text>
</comment>
<feature type="domain" description="Protein kinase" evidence="23">
    <location>
        <begin position="572"/>
        <end position="1061"/>
    </location>
</feature>
<evidence type="ECO:0000256" key="2">
    <source>
        <dbReference type="ARBA" id="ARBA00012513"/>
    </source>
</evidence>
<keyword evidence="24" id="KW-1185">Reference proteome</keyword>
<dbReference type="GO" id="GO:0006446">
    <property type="term" value="P:regulation of translational initiation"/>
    <property type="evidence" value="ECO:0000318"/>
    <property type="project" value="GO_Central"/>
</dbReference>
<keyword evidence="15" id="KW-0472">Membrane</keyword>
<feature type="region of interest" description="Disordered" evidence="21">
    <location>
        <begin position="1059"/>
        <end position="1089"/>
    </location>
</feature>
<protein>
    <recommendedName>
        <fullName evidence="2">non-specific serine/threonine protein kinase</fullName>
        <ecNumber evidence="2">2.7.11.1</ecNumber>
    </recommendedName>
    <alternativeName>
        <fullName evidence="19">PRKR-like endoplasmic reticulum kinase</fullName>
    </alternativeName>
</protein>
<feature type="compositionally biased region" description="Polar residues" evidence="21">
    <location>
        <begin position="807"/>
        <end position="823"/>
    </location>
</feature>
<dbReference type="PROSITE" id="PS00108">
    <property type="entry name" value="PROTEIN_KINASE_ST"/>
    <property type="match status" value="1"/>
</dbReference>
<evidence type="ECO:0000256" key="8">
    <source>
        <dbReference type="ARBA" id="ARBA00022741"/>
    </source>
</evidence>
<feature type="region of interest" description="Disordered" evidence="21">
    <location>
        <begin position="750"/>
        <end position="777"/>
    </location>
</feature>
<feature type="region of interest" description="Disordered" evidence="21">
    <location>
        <begin position="534"/>
        <end position="560"/>
    </location>
</feature>
<dbReference type="FunFam" id="1.10.510.10:FF:000251">
    <property type="entry name" value="eukaryotic translation initiation factor 2-alpha kinase 3"/>
    <property type="match status" value="1"/>
</dbReference>
<feature type="compositionally biased region" description="Polar residues" evidence="21">
    <location>
        <begin position="760"/>
        <end position="776"/>
    </location>
</feature>
<evidence type="ECO:0000256" key="13">
    <source>
        <dbReference type="ARBA" id="ARBA00022989"/>
    </source>
</evidence>
<keyword evidence="14" id="KW-0346">Stress response</keyword>
<name>A0A9J7KL99_BRAFL</name>
<dbReference type="InterPro" id="IPR011047">
    <property type="entry name" value="Quinoprotein_ADH-like_sf"/>
</dbReference>
<keyword evidence="13" id="KW-1133">Transmembrane helix</keyword>
<feature type="binding site" evidence="20">
    <location>
        <position position="601"/>
    </location>
    <ligand>
        <name>ATP</name>
        <dbReference type="ChEBI" id="CHEBI:30616"/>
    </ligand>
</feature>
<evidence type="ECO:0000256" key="17">
    <source>
        <dbReference type="ARBA" id="ARBA00023230"/>
    </source>
</evidence>
<feature type="compositionally biased region" description="Polar residues" evidence="21">
    <location>
        <begin position="791"/>
        <end position="800"/>
    </location>
</feature>
<dbReference type="PANTHER" id="PTHR11042:SF91">
    <property type="entry name" value="EUKARYOTIC TRANSLATION INITIATION FACTOR 2-ALPHA KINASE"/>
    <property type="match status" value="1"/>
</dbReference>
<dbReference type="InterPro" id="IPR017441">
    <property type="entry name" value="Protein_kinase_ATP_BS"/>
</dbReference>
<evidence type="ECO:0000256" key="14">
    <source>
        <dbReference type="ARBA" id="ARBA00023016"/>
    </source>
</evidence>
<keyword evidence="4" id="KW-0597">Phosphoprotein</keyword>
<dbReference type="FunFam" id="3.30.200.20:FF:000193">
    <property type="entry name" value="Eukaryotic translation initiation factor 2-alpha kinase 3"/>
    <property type="match status" value="1"/>
</dbReference>
<evidence type="ECO:0000256" key="15">
    <source>
        <dbReference type="ARBA" id="ARBA00023136"/>
    </source>
</evidence>
<keyword evidence="16" id="KW-0325">Glycoprotein</keyword>
<keyword evidence="17" id="KW-0834">Unfolded protein response</keyword>
<keyword evidence="5" id="KW-0808">Transferase</keyword>
<dbReference type="PROSITE" id="PS50011">
    <property type="entry name" value="PROTEIN_KINASE_DOM"/>
    <property type="match status" value="1"/>
</dbReference>
<evidence type="ECO:0000256" key="18">
    <source>
        <dbReference type="ARBA" id="ARBA00037982"/>
    </source>
</evidence>
<evidence type="ECO:0000313" key="25">
    <source>
        <dbReference type="RefSeq" id="XP_035665768.1"/>
    </source>
</evidence>
<feature type="compositionally biased region" description="Low complexity" evidence="21">
    <location>
        <begin position="1080"/>
        <end position="1089"/>
    </location>
</feature>
<dbReference type="Pfam" id="PF00069">
    <property type="entry name" value="Pkinase"/>
    <property type="match status" value="2"/>
</dbReference>
<dbReference type="GO" id="GO:0005524">
    <property type="term" value="F:ATP binding"/>
    <property type="evidence" value="ECO:0007669"/>
    <property type="project" value="UniProtKB-UniRule"/>
</dbReference>
<dbReference type="GO" id="GO:0004694">
    <property type="term" value="F:eukaryotic translation initiation factor 2alpha kinase activity"/>
    <property type="evidence" value="ECO:0000318"/>
    <property type="project" value="GO_Central"/>
</dbReference>
<keyword evidence="3" id="KW-0723">Serine/threonine-protein kinase</keyword>
<proteinExistence type="inferred from homology"/>
<keyword evidence="11 20" id="KW-0067">ATP-binding</keyword>
<keyword evidence="12" id="KW-0810">Translation regulation</keyword>
<dbReference type="Gene3D" id="1.10.510.10">
    <property type="entry name" value="Transferase(Phosphotransferase) domain 1"/>
    <property type="match status" value="1"/>
</dbReference>
<dbReference type="KEGG" id="bfo:118409008"/>
<dbReference type="OrthoDB" id="341578at2759"/>
<evidence type="ECO:0000256" key="9">
    <source>
        <dbReference type="ARBA" id="ARBA00022777"/>
    </source>
</evidence>
<organism evidence="24 25">
    <name type="scientific">Branchiostoma floridae</name>
    <name type="common">Florida lancelet</name>
    <name type="synonym">Amphioxus</name>
    <dbReference type="NCBI Taxonomy" id="7739"/>
    <lineage>
        <taxon>Eukaryota</taxon>
        <taxon>Metazoa</taxon>
        <taxon>Chordata</taxon>
        <taxon>Cephalochordata</taxon>
        <taxon>Leptocardii</taxon>
        <taxon>Amphioxiformes</taxon>
        <taxon>Branchiostomatidae</taxon>
        <taxon>Branchiostoma</taxon>
    </lineage>
</organism>
<evidence type="ECO:0000256" key="11">
    <source>
        <dbReference type="ARBA" id="ARBA00022840"/>
    </source>
</evidence>
<dbReference type="PANTHER" id="PTHR11042">
    <property type="entry name" value="EUKARYOTIC TRANSLATION INITIATION FACTOR 2-ALPHA KINASE EIF2-ALPHA KINASE -RELATED"/>
    <property type="match status" value="1"/>
</dbReference>
<evidence type="ECO:0000256" key="10">
    <source>
        <dbReference type="ARBA" id="ARBA00022824"/>
    </source>
</evidence>
<dbReference type="Gene3D" id="3.30.200.20">
    <property type="entry name" value="Phosphorylase Kinase, domain 1"/>
    <property type="match status" value="1"/>
</dbReference>
<dbReference type="InterPro" id="IPR000719">
    <property type="entry name" value="Prot_kinase_dom"/>
</dbReference>
<feature type="signal peptide" evidence="22">
    <location>
        <begin position="1"/>
        <end position="26"/>
    </location>
</feature>